<reference evidence="3" key="1">
    <citation type="journal article" date="2018" name="Nat. Microbiol.">
        <title>Leveraging single-cell genomics to expand the fungal tree of life.</title>
        <authorList>
            <person name="Ahrendt S.R."/>
            <person name="Quandt C.A."/>
            <person name="Ciobanu D."/>
            <person name="Clum A."/>
            <person name="Salamov A."/>
            <person name="Andreopoulos B."/>
            <person name="Cheng J.F."/>
            <person name="Woyke T."/>
            <person name="Pelin A."/>
            <person name="Henrissat B."/>
            <person name="Reynolds N.K."/>
            <person name="Benny G.L."/>
            <person name="Smith M.E."/>
            <person name="James T.Y."/>
            <person name="Grigoriev I.V."/>
        </authorList>
    </citation>
    <scope>NUCLEOTIDE SEQUENCE [LARGE SCALE GENOMIC DNA]</scope>
    <source>
        <strain evidence="3">RSA 468</strain>
    </source>
</reference>
<proteinExistence type="predicted"/>
<feature type="region of interest" description="Disordered" evidence="1">
    <location>
        <begin position="1"/>
        <end position="51"/>
    </location>
</feature>
<protein>
    <submittedName>
        <fullName evidence="2">Uncharacterized protein</fullName>
    </submittedName>
</protein>
<dbReference type="Proteomes" id="UP000268162">
    <property type="component" value="Unassembled WGS sequence"/>
</dbReference>
<organism evidence="2 3">
    <name type="scientific">Dimargaris cristalligena</name>
    <dbReference type="NCBI Taxonomy" id="215637"/>
    <lineage>
        <taxon>Eukaryota</taxon>
        <taxon>Fungi</taxon>
        <taxon>Fungi incertae sedis</taxon>
        <taxon>Zoopagomycota</taxon>
        <taxon>Kickxellomycotina</taxon>
        <taxon>Dimargaritomycetes</taxon>
        <taxon>Dimargaritales</taxon>
        <taxon>Dimargaritaceae</taxon>
        <taxon>Dimargaris</taxon>
    </lineage>
</organism>
<gene>
    <name evidence="2" type="ORF">BJ085DRAFT_28649</name>
</gene>
<dbReference type="EMBL" id="ML002849">
    <property type="protein sequence ID" value="RKP35522.1"/>
    <property type="molecule type" value="Genomic_DNA"/>
</dbReference>
<accession>A0A4P9ZS63</accession>
<evidence type="ECO:0000313" key="3">
    <source>
        <dbReference type="Proteomes" id="UP000268162"/>
    </source>
</evidence>
<sequence>MAHYLEEDNGVDPSNGSEAGPTYGYPNNLDEGSNMENSDPNFGSDDYDESSILSCLEETGMEFAEYCDLDDGVDESYPASLDSETENKYTDITVESSDIEASETLSDGEGTNNFFEAWFFKYGDSDKESDNPAGSEYILSEEDCDMDSDSADMGYSVNVSDGEFDHPASPEYISREYGSNIDSDYVENDHPANVSDVEYSDTKIYMETMPEKSPGIANQLDADLICAKCKRPGTRPWIVLLTLIRAMCVKRNLVGLEFYAPTRTQYACSSVE</sequence>
<keyword evidence="3" id="KW-1185">Reference proteome</keyword>
<name>A0A4P9ZS63_9FUNG</name>
<feature type="compositionally biased region" description="Polar residues" evidence="1">
    <location>
        <begin position="30"/>
        <end position="41"/>
    </location>
</feature>
<dbReference type="AlphaFoldDB" id="A0A4P9ZS63"/>
<evidence type="ECO:0000313" key="2">
    <source>
        <dbReference type="EMBL" id="RKP35522.1"/>
    </source>
</evidence>
<evidence type="ECO:0000256" key="1">
    <source>
        <dbReference type="SAM" id="MobiDB-lite"/>
    </source>
</evidence>